<sequence>GADAIYLGGKGFNARAHAANFGIEELAEAIRLAHILDVSVYVTVNILIGDSELKDLEAYLKDLERIG</sequence>
<feature type="non-terminal residue" evidence="1">
    <location>
        <position position="1"/>
    </location>
</feature>
<comment type="caution">
    <text evidence="1">The sequence shown here is derived from an EMBL/GenBank/DDBJ whole genome shotgun (WGS) entry which is preliminary data.</text>
</comment>
<dbReference type="PANTHER" id="PTHR30217:SF10">
    <property type="entry name" value="23S RRNA 5-HYDROXYCYTIDINE C2501 SYNTHASE"/>
    <property type="match status" value="1"/>
</dbReference>
<feature type="non-terminal residue" evidence="1">
    <location>
        <position position="67"/>
    </location>
</feature>
<dbReference type="AlphaFoldDB" id="W1YSQ4"/>
<evidence type="ECO:0000313" key="1">
    <source>
        <dbReference type="EMBL" id="ETJ45336.1"/>
    </source>
</evidence>
<organism evidence="1">
    <name type="scientific">human gut metagenome</name>
    <dbReference type="NCBI Taxonomy" id="408170"/>
    <lineage>
        <taxon>unclassified sequences</taxon>
        <taxon>metagenomes</taxon>
        <taxon>organismal metagenomes</taxon>
    </lineage>
</organism>
<gene>
    <name evidence="1" type="ORF">Q604_UNBC00663G0001</name>
</gene>
<accession>W1YSQ4</accession>
<proteinExistence type="predicted"/>
<dbReference type="InterPro" id="IPR051454">
    <property type="entry name" value="RNA/ubiquinone_mod_enzymes"/>
</dbReference>
<name>W1YSQ4_9ZZZZ</name>
<reference evidence="1" key="1">
    <citation type="submission" date="2013-12" db="EMBL/GenBank/DDBJ databases">
        <title>A Varibaculum cambriense genome reconstructed from a premature infant gut community with otherwise low bacterial novelty that shifts toward anaerobic metabolism during the third week of life.</title>
        <authorList>
            <person name="Brown C.T."/>
            <person name="Sharon I."/>
            <person name="Thomas B.C."/>
            <person name="Castelle C.J."/>
            <person name="Morowitz M.J."/>
            <person name="Banfield J.F."/>
        </authorList>
    </citation>
    <scope>NUCLEOTIDE SEQUENCE</scope>
</reference>
<dbReference type="EMBL" id="AZMM01000663">
    <property type="protein sequence ID" value="ETJ45336.1"/>
    <property type="molecule type" value="Genomic_DNA"/>
</dbReference>
<protein>
    <submittedName>
        <fullName evidence="1">Peptidase, U32 family</fullName>
    </submittedName>
</protein>
<dbReference type="PANTHER" id="PTHR30217">
    <property type="entry name" value="PEPTIDASE U32 FAMILY"/>
    <property type="match status" value="1"/>
</dbReference>